<dbReference type="InterPro" id="IPR050156">
    <property type="entry name" value="TC-AMP_synthase_SUA5"/>
</dbReference>
<dbReference type="Proteomes" id="UP001172036">
    <property type="component" value="Unassembled WGS sequence"/>
</dbReference>
<keyword evidence="9" id="KW-0067">ATP-binding</keyword>
<evidence type="ECO:0000256" key="1">
    <source>
        <dbReference type="ARBA" id="ARBA00004496"/>
    </source>
</evidence>
<comment type="caution">
    <text evidence="13">The sequence shown here is derived from an EMBL/GenBank/DDBJ whole genome shotgun (WGS) entry which is preliminary data.</text>
</comment>
<accession>A0ABT9DFG0</accession>
<gene>
    <name evidence="13" type="ORF">OC680_00660</name>
</gene>
<dbReference type="InterPro" id="IPR006070">
    <property type="entry name" value="Sua5-like_dom"/>
</dbReference>
<evidence type="ECO:0000256" key="2">
    <source>
        <dbReference type="ARBA" id="ARBA00007663"/>
    </source>
</evidence>
<name>A0ABT9DFG0_9MOLU</name>
<proteinExistence type="inferred from homology"/>
<dbReference type="PROSITE" id="PS51163">
    <property type="entry name" value="YRDC"/>
    <property type="match status" value="1"/>
</dbReference>
<comment type="catalytic activity">
    <reaction evidence="11">
        <text>L-threonine + hydrogencarbonate + ATP = L-threonylcarbamoyladenylate + diphosphate + H2O</text>
        <dbReference type="Rhea" id="RHEA:36407"/>
        <dbReference type="ChEBI" id="CHEBI:15377"/>
        <dbReference type="ChEBI" id="CHEBI:17544"/>
        <dbReference type="ChEBI" id="CHEBI:30616"/>
        <dbReference type="ChEBI" id="CHEBI:33019"/>
        <dbReference type="ChEBI" id="CHEBI:57926"/>
        <dbReference type="ChEBI" id="CHEBI:73682"/>
        <dbReference type="EC" id="2.7.7.87"/>
    </reaction>
</comment>
<keyword evidence="5 13" id="KW-0808">Transferase</keyword>
<keyword evidence="8" id="KW-0547">Nucleotide-binding</keyword>
<keyword evidence="7 13" id="KW-0548">Nucleotidyltransferase</keyword>
<comment type="similarity">
    <text evidence="2">Belongs to the SUA5 family.</text>
</comment>
<evidence type="ECO:0000256" key="8">
    <source>
        <dbReference type="ARBA" id="ARBA00022741"/>
    </source>
</evidence>
<evidence type="ECO:0000256" key="5">
    <source>
        <dbReference type="ARBA" id="ARBA00022679"/>
    </source>
</evidence>
<organism evidence="13 14">
    <name type="scientific">Candidatus Phytoplasma melaleucae</name>
    <dbReference type="NCBI Taxonomy" id="2982630"/>
    <lineage>
        <taxon>Bacteria</taxon>
        <taxon>Bacillati</taxon>
        <taxon>Mycoplasmatota</taxon>
        <taxon>Mollicutes</taxon>
        <taxon>Acholeplasmatales</taxon>
        <taxon>Acholeplasmataceae</taxon>
        <taxon>Candidatus Phytoplasma</taxon>
    </lineage>
</organism>
<keyword evidence="4" id="KW-0963">Cytoplasm</keyword>
<feature type="domain" description="YrdC-like" evidence="12">
    <location>
        <begin position="1"/>
        <end position="178"/>
    </location>
</feature>
<evidence type="ECO:0000256" key="10">
    <source>
        <dbReference type="ARBA" id="ARBA00029774"/>
    </source>
</evidence>
<evidence type="ECO:0000256" key="6">
    <source>
        <dbReference type="ARBA" id="ARBA00022694"/>
    </source>
</evidence>
<dbReference type="NCBIfam" id="TIGR00057">
    <property type="entry name" value="L-threonylcarbamoyladenylate synthase"/>
    <property type="match status" value="1"/>
</dbReference>
<evidence type="ECO:0000313" key="13">
    <source>
        <dbReference type="EMBL" id="MDO8167995.1"/>
    </source>
</evidence>
<evidence type="ECO:0000256" key="3">
    <source>
        <dbReference type="ARBA" id="ARBA00012584"/>
    </source>
</evidence>
<dbReference type="RefSeq" id="WP_304515199.1">
    <property type="nucleotide sequence ID" value="NZ_JAOSID010000002.1"/>
</dbReference>
<evidence type="ECO:0000256" key="9">
    <source>
        <dbReference type="ARBA" id="ARBA00022840"/>
    </source>
</evidence>
<evidence type="ECO:0000256" key="11">
    <source>
        <dbReference type="ARBA" id="ARBA00048366"/>
    </source>
</evidence>
<keyword evidence="14" id="KW-1185">Reference proteome</keyword>
<evidence type="ECO:0000259" key="12">
    <source>
        <dbReference type="PROSITE" id="PS51163"/>
    </source>
</evidence>
<sequence length="189" mass="21710">MIKKNTKTNIIIFPTDTVYGMGTSIYDQTSLEKIYQIKKRDTKKPMAVLFNSLEQMKKIAIINNQVKKIALFFWPGALTLIVQTHPSYCQLTKEKKIGIRIPNHLLTLKLLQKKGPLKTTSVNESGFPPLQNLKVLINKYQNQVDYIYLDNQNLSQTPSTVIDTTTTPFWRVLRKGAITLSMIRKILIK</sequence>
<dbReference type="GO" id="GO:0061710">
    <property type="term" value="F:L-threonylcarbamoyladenylate synthase"/>
    <property type="evidence" value="ECO:0007669"/>
    <property type="project" value="UniProtKB-EC"/>
</dbReference>
<evidence type="ECO:0000256" key="4">
    <source>
        <dbReference type="ARBA" id="ARBA00022490"/>
    </source>
</evidence>
<dbReference type="InterPro" id="IPR017945">
    <property type="entry name" value="DHBP_synth_RibB-like_a/b_dom"/>
</dbReference>
<protein>
    <recommendedName>
        <fullName evidence="10">L-threonylcarbamoyladenylate synthase</fullName>
        <ecNumber evidence="3">2.7.7.87</ecNumber>
    </recommendedName>
    <alternativeName>
        <fullName evidence="10">L-threonylcarbamoyladenylate synthase</fullName>
    </alternativeName>
</protein>
<comment type="subcellular location">
    <subcellularLocation>
        <location evidence="1">Cytoplasm</location>
    </subcellularLocation>
</comment>
<dbReference type="EMBL" id="JAOSID010000002">
    <property type="protein sequence ID" value="MDO8167995.1"/>
    <property type="molecule type" value="Genomic_DNA"/>
</dbReference>
<evidence type="ECO:0000256" key="7">
    <source>
        <dbReference type="ARBA" id="ARBA00022695"/>
    </source>
</evidence>
<dbReference type="SUPFAM" id="SSF55821">
    <property type="entry name" value="YrdC/RibB"/>
    <property type="match status" value="1"/>
</dbReference>
<dbReference type="PANTHER" id="PTHR17490">
    <property type="entry name" value="SUA5"/>
    <property type="match status" value="1"/>
</dbReference>
<evidence type="ECO:0000313" key="14">
    <source>
        <dbReference type="Proteomes" id="UP001172036"/>
    </source>
</evidence>
<keyword evidence="6" id="KW-0819">tRNA processing</keyword>
<dbReference type="PANTHER" id="PTHR17490:SF16">
    <property type="entry name" value="THREONYLCARBAMOYL-AMP SYNTHASE"/>
    <property type="match status" value="1"/>
</dbReference>
<dbReference type="EC" id="2.7.7.87" evidence="3"/>
<reference evidence="13 14" key="1">
    <citation type="journal article" date="2023" name="Int. J. Syst. Evol. Microbiol.">
        <title>The observation of taxonomic boundaries for the 16SrII and 16SrXXV phytoplasmas using genome-based delimitation.</title>
        <authorList>
            <person name="Rodrigues Jardim B."/>
            <person name="Tran-Nguyen L.T.T."/>
            <person name="Gambley C."/>
            <person name="Al-Sadi A.M."/>
            <person name="Al-Subhi A.M."/>
            <person name="Foissac X."/>
            <person name="Salar P."/>
            <person name="Cai H."/>
            <person name="Yang J.Y."/>
            <person name="Davis R."/>
            <person name="Jones L."/>
            <person name="Rodoni B."/>
            <person name="Constable F.E."/>
        </authorList>
    </citation>
    <scope>NUCLEOTIDE SEQUENCE [LARGE SCALE GENOMIC DNA]</scope>
    <source>
        <strain evidence="13">BAWM-155c</strain>
    </source>
</reference>
<dbReference type="Gene3D" id="3.90.870.10">
    <property type="entry name" value="DHBP synthase"/>
    <property type="match status" value="1"/>
</dbReference>
<dbReference type="Pfam" id="PF01300">
    <property type="entry name" value="Sua5_yciO_yrdC"/>
    <property type="match status" value="1"/>
</dbReference>